<dbReference type="InterPro" id="IPR009057">
    <property type="entry name" value="Homeodomain-like_sf"/>
</dbReference>
<dbReference type="AlphaFoldDB" id="A0A1U9NNA0"/>
<dbReference type="SUPFAM" id="SSF53822">
    <property type="entry name" value="Periplasmic binding protein-like I"/>
    <property type="match status" value="1"/>
</dbReference>
<dbReference type="Pfam" id="PF12833">
    <property type="entry name" value="HTH_18"/>
    <property type="match status" value="1"/>
</dbReference>
<dbReference type="PANTHER" id="PTHR30146:SF24">
    <property type="entry name" value="XYLOSE OPERON REGULATORY PROTEIN"/>
    <property type="match status" value="1"/>
</dbReference>
<dbReference type="SMART" id="SM00342">
    <property type="entry name" value="HTH_ARAC"/>
    <property type="match status" value="1"/>
</dbReference>
<evidence type="ECO:0000256" key="1">
    <source>
        <dbReference type="ARBA" id="ARBA00023015"/>
    </source>
</evidence>
<dbReference type="GO" id="GO:0000976">
    <property type="term" value="F:transcription cis-regulatory region binding"/>
    <property type="evidence" value="ECO:0007669"/>
    <property type="project" value="TreeGrafter"/>
</dbReference>
<gene>
    <name evidence="5" type="primary">xylR_3</name>
    <name evidence="5" type="ORF">STSP2_02277</name>
</gene>
<dbReference type="PANTHER" id="PTHR30146">
    <property type="entry name" value="LACI-RELATED TRANSCRIPTIONAL REPRESSOR"/>
    <property type="match status" value="1"/>
</dbReference>
<dbReference type="PROSITE" id="PS01124">
    <property type="entry name" value="HTH_ARAC_FAMILY_2"/>
    <property type="match status" value="1"/>
</dbReference>
<evidence type="ECO:0000259" key="4">
    <source>
        <dbReference type="PROSITE" id="PS01124"/>
    </source>
</evidence>
<dbReference type="GO" id="GO:0003700">
    <property type="term" value="F:DNA-binding transcription factor activity"/>
    <property type="evidence" value="ECO:0007669"/>
    <property type="project" value="InterPro"/>
</dbReference>
<keyword evidence="1" id="KW-0805">Transcription regulation</keyword>
<proteinExistence type="predicted"/>
<dbReference type="InterPro" id="IPR018060">
    <property type="entry name" value="HTH_AraC"/>
</dbReference>
<dbReference type="InterPro" id="IPR046335">
    <property type="entry name" value="LacI/GalR-like_sensor"/>
</dbReference>
<evidence type="ECO:0000313" key="6">
    <source>
        <dbReference type="Proteomes" id="UP000189674"/>
    </source>
</evidence>
<dbReference type="SUPFAM" id="SSF46689">
    <property type="entry name" value="Homeodomain-like"/>
    <property type="match status" value="1"/>
</dbReference>
<keyword evidence="6" id="KW-1185">Reference proteome</keyword>
<dbReference type="Pfam" id="PF13377">
    <property type="entry name" value="Peripla_BP_3"/>
    <property type="match status" value="1"/>
</dbReference>
<dbReference type="KEGG" id="alus:STSP2_02277"/>
<dbReference type="CDD" id="cd01543">
    <property type="entry name" value="PBP1_XylR"/>
    <property type="match status" value="1"/>
</dbReference>
<name>A0A1U9NNA0_9BACT</name>
<keyword evidence="3" id="KW-0804">Transcription</keyword>
<protein>
    <submittedName>
        <fullName evidence="5">Xylose operon regulatory protein</fullName>
    </submittedName>
</protein>
<feature type="domain" description="HTH araC/xylS-type" evidence="4">
    <location>
        <begin position="298"/>
        <end position="396"/>
    </location>
</feature>
<keyword evidence="2" id="KW-0238">DNA-binding</keyword>
<evidence type="ECO:0000313" key="5">
    <source>
        <dbReference type="EMBL" id="AQT69090.1"/>
    </source>
</evidence>
<reference evidence="6" key="1">
    <citation type="submission" date="2017-02" db="EMBL/GenBank/DDBJ databases">
        <title>Comparative genomics and description of representatives of a novel lineage of planctomycetes thriving in anoxic sediments.</title>
        <authorList>
            <person name="Spring S."/>
            <person name="Bunk B."/>
            <person name="Sproer C."/>
        </authorList>
    </citation>
    <scope>NUCLEOTIDE SEQUENCE [LARGE SCALE GENOMIC DNA]</scope>
    <source>
        <strain evidence="6">ST-NAGAB-D1</strain>
    </source>
</reference>
<accession>A0A1U9NNA0</accession>
<evidence type="ECO:0000256" key="3">
    <source>
        <dbReference type="ARBA" id="ARBA00023163"/>
    </source>
</evidence>
<dbReference type="InterPro" id="IPR028082">
    <property type="entry name" value="Peripla_BP_I"/>
</dbReference>
<organism evidence="5 6">
    <name type="scientific">Anaerohalosphaera lusitana</name>
    <dbReference type="NCBI Taxonomy" id="1936003"/>
    <lineage>
        <taxon>Bacteria</taxon>
        <taxon>Pseudomonadati</taxon>
        <taxon>Planctomycetota</taxon>
        <taxon>Phycisphaerae</taxon>
        <taxon>Sedimentisphaerales</taxon>
        <taxon>Anaerohalosphaeraceae</taxon>
        <taxon>Anaerohalosphaera</taxon>
    </lineage>
</organism>
<dbReference type="Gene3D" id="3.40.50.2300">
    <property type="match status" value="2"/>
</dbReference>
<dbReference type="EMBL" id="CP019791">
    <property type="protein sequence ID" value="AQT69090.1"/>
    <property type="molecule type" value="Genomic_DNA"/>
</dbReference>
<dbReference type="Gene3D" id="1.10.10.60">
    <property type="entry name" value="Homeodomain-like"/>
    <property type="match status" value="1"/>
</dbReference>
<dbReference type="Proteomes" id="UP000189674">
    <property type="component" value="Chromosome"/>
</dbReference>
<dbReference type="STRING" id="1936003.STSP2_02277"/>
<sequence>MVDSSYAHNCDLIMQSYPYVLVLLESSREYGCGLLRGIATYSSLYGPWNLEREIPFYLANENSSEDNDPCRWVADGIITRDTTRARQLNRSLTPVIFASYMEEHTESAARLMTNDQSVGKMGAKHFLERGFRSFGYVGYKNMFWSTKRGVSFCEELQRNGFAAECYSQSAKDSGSDMLKEQLVLADWLKSLEKPCGVFCCNDDQAQQVVRASRHADLRIPEDIGVLGVDNDEIICTLANPSISSIALNLEAAGFQAAQLLDQMMSGEQVPPETIRVEPSYVVTRQSSDISAIQDADVAAAVSFIRRNCRKPIQVDDVLQAVSVSRRCLYEKFKRELKCGVYAFIKKKRVEQIERRLIETDMSICQIALEFGFTSTDYIAQYFRSQKGVNPLEFRKQFGSSM</sequence>
<evidence type="ECO:0000256" key="2">
    <source>
        <dbReference type="ARBA" id="ARBA00023125"/>
    </source>
</evidence>